<evidence type="ECO:0000313" key="3">
    <source>
        <dbReference type="Proteomes" id="UP000403266"/>
    </source>
</evidence>
<evidence type="ECO:0000313" key="2">
    <source>
        <dbReference type="EMBL" id="MPR26603.1"/>
    </source>
</evidence>
<keyword evidence="1" id="KW-0732">Signal</keyword>
<evidence type="ECO:0000256" key="1">
    <source>
        <dbReference type="SAM" id="SignalP"/>
    </source>
</evidence>
<organism evidence="2 3">
    <name type="scientific">Microvirga tunisiensis</name>
    <dbReference type="NCBI Taxonomy" id="2108360"/>
    <lineage>
        <taxon>Bacteria</taxon>
        <taxon>Pseudomonadati</taxon>
        <taxon>Pseudomonadota</taxon>
        <taxon>Alphaproteobacteria</taxon>
        <taxon>Hyphomicrobiales</taxon>
        <taxon>Methylobacteriaceae</taxon>
        <taxon>Microvirga</taxon>
    </lineage>
</organism>
<dbReference type="Proteomes" id="UP000403266">
    <property type="component" value="Unassembled WGS sequence"/>
</dbReference>
<dbReference type="EMBL" id="VOSK01000054">
    <property type="protein sequence ID" value="MPR26603.1"/>
    <property type="molecule type" value="Genomic_DNA"/>
</dbReference>
<name>A0A5N7MI79_9HYPH</name>
<proteinExistence type="predicted"/>
<comment type="caution">
    <text evidence="2">The sequence shown here is derived from an EMBL/GenBank/DDBJ whole genome shotgun (WGS) entry which is preliminary data.</text>
</comment>
<feature type="chain" id="PRO_5030135450" evidence="1">
    <location>
        <begin position="20"/>
        <end position="96"/>
    </location>
</feature>
<dbReference type="OrthoDB" id="7870801at2"/>
<dbReference type="AlphaFoldDB" id="A0A5N7MI79"/>
<keyword evidence="3" id="KW-1185">Reference proteome</keyword>
<accession>A0A5N7MI79</accession>
<protein>
    <submittedName>
        <fullName evidence="2">Uncharacterized protein</fullName>
    </submittedName>
</protein>
<sequence length="96" mass="10777">MKRIALVLVALAYTSSALAQSRPSTPSMTCNQARGIVFSRGAIVLGTGTYTYDRYVRDRTFCEFNETIEPGFVPTRDTPQCPVGYLCRDTDYFFDD</sequence>
<dbReference type="RefSeq" id="WP_152712770.1">
    <property type="nucleotide sequence ID" value="NZ_VOSJ01000054.1"/>
</dbReference>
<reference evidence="2 3" key="1">
    <citation type="journal article" date="2019" name="Syst. Appl. Microbiol.">
        <title>Microvirga tunisiensis sp. nov., a root nodule symbiotic bacterium isolated from Lupinus micranthus and L. luteus grown in Northern Tunisia.</title>
        <authorList>
            <person name="Msaddak A."/>
            <person name="Rejili M."/>
            <person name="Duran D."/>
            <person name="Mars M."/>
            <person name="Palacios J.M."/>
            <person name="Ruiz-Argueso T."/>
            <person name="Rey L."/>
            <person name="Imperial J."/>
        </authorList>
    </citation>
    <scope>NUCLEOTIDE SEQUENCE [LARGE SCALE GENOMIC DNA]</scope>
    <source>
        <strain evidence="2 3">Lmie10</strain>
    </source>
</reference>
<gene>
    <name evidence="2" type="ORF">FS320_15600</name>
</gene>
<feature type="signal peptide" evidence="1">
    <location>
        <begin position="1"/>
        <end position="19"/>
    </location>
</feature>